<dbReference type="Pfam" id="PF04185">
    <property type="entry name" value="Phosphoesterase"/>
    <property type="match status" value="1"/>
</dbReference>
<dbReference type="PANTHER" id="PTHR31956">
    <property type="entry name" value="NON-SPECIFIC PHOSPHOLIPASE C4-RELATED"/>
    <property type="match status" value="1"/>
</dbReference>
<evidence type="ECO:0000256" key="3">
    <source>
        <dbReference type="SAM" id="MobiDB-lite"/>
    </source>
</evidence>
<dbReference type="Proteomes" id="UP000780875">
    <property type="component" value="Unassembled WGS sequence"/>
</dbReference>
<evidence type="ECO:0000256" key="2">
    <source>
        <dbReference type="ARBA" id="ARBA00023026"/>
    </source>
</evidence>
<keyword evidence="6" id="KW-1185">Reference proteome</keyword>
<dbReference type="RefSeq" id="WP_224121056.1">
    <property type="nucleotide sequence ID" value="NZ_JAIQZJ010000001.1"/>
</dbReference>
<reference evidence="5 6" key="1">
    <citation type="submission" date="2021-09" db="EMBL/GenBank/DDBJ databases">
        <title>Whole genome sequence of Nocardioides sp. GBK3QG-3.</title>
        <authorList>
            <person name="Tuo L."/>
        </authorList>
    </citation>
    <scope>NUCLEOTIDE SEQUENCE [LARGE SCALE GENOMIC DNA]</scope>
    <source>
        <strain evidence="5 6">GBK3QG-3</strain>
    </source>
</reference>
<feature type="region of interest" description="Disordered" evidence="3">
    <location>
        <begin position="229"/>
        <end position="248"/>
    </location>
</feature>
<feature type="compositionally biased region" description="Low complexity" evidence="3">
    <location>
        <begin position="230"/>
        <end position="243"/>
    </location>
</feature>
<proteinExistence type="predicted"/>
<evidence type="ECO:0000256" key="4">
    <source>
        <dbReference type="SAM" id="SignalP"/>
    </source>
</evidence>
<dbReference type="CDD" id="cd16013">
    <property type="entry name" value="AcpA"/>
    <property type="match status" value="1"/>
</dbReference>
<evidence type="ECO:0000256" key="1">
    <source>
        <dbReference type="ARBA" id="ARBA00022801"/>
    </source>
</evidence>
<keyword evidence="2" id="KW-0843">Virulence</keyword>
<sequence length="566" mass="59971">MRTPKLTRARGAGVGLTAAALVATALAAGGVTQASAADPVATRAAGAARAADGTTTPIKHVVVIFSENVSFDHYFGTYPKAANTDGVRFTAGRRTPRVDNLRAHPELLKAKSATHPDGNPNSMPPFRYGPDEAVTCDQGHNYTPEEKAIDGGAMDKFVQNVSGDTCGLLNRVGQTMGYYDGNTVTALWNYAQHYSMSDNAWSDTFGPSTPGALEVVSGQTHGVMSYDPATGTEDPTQTTTPDTYGVHAPDADGVGTVIADPDPVYDDCADTNHTSSNALAGMQDSNKNIGDLMNAGGVSWGWFQGGFAPDVAYAGPGTYAQCTHTSENITGAPDVDYNPHHNPFEYYKSTSNPHHLAPASMAEIGHDGQANHQYDLSLFYDALKGTGGATMPAVSYVKAKNVEDGHAAYSDPIDEQHFMVRTINAIMTSKYWKNTAVVIAYDDSDGWYDHVAPTITNASSTADDVNTCTDPAGSGVAILSGYQDRCGPGQRLPFLVISPYAKRDHVGHSLITQASVVRFIEDNWGLGTIGDGSFADTAGKIDGLFDFGKHHDAAYLLRANGTPKKK</sequence>
<dbReference type="InterPro" id="IPR007312">
    <property type="entry name" value="Phosphoesterase"/>
</dbReference>
<comment type="caution">
    <text evidence="5">The sequence shown here is derived from an EMBL/GenBank/DDBJ whole genome shotgun (WGS) entry which is preliminary data.</text>
</comment>
<dbReference type="PANTHER" id="PTHR31956:SF1">
    <property type="entry name" value="NON-SPECIFIC PHOSPHOLIPASE C1"/>
    <property type="match status" value="1"/>
</dbReference>
<dbReference type="InterPro" id="IPR017850">
    <property type="entry name" value="Alkaline_phosphatase_core_sf"/>
</dbReference>
<dbReference type="EMBL" id="JAIQZJ010000001">
    <property type="protein sequence ID" value="MBZ5736682.1"/>
    <property type="molecule type" value="Genomic_DNA"/>
</dbReference>
<evidence type="ECO:0000313" key="5">
    <source>
        <dbReference type="EMBL" id="MBZ5736682.1"/>
    </source>
</evidence>
<feature type="signal peptide" evidence="4">
    <location>
        <begin position="1"/>
        <end position="27"/>
    </location>
</feature>
<name>A0ABS7U796_9ACTN</name>
<protein>
    <submittedName>
        <fullName evidence="5">Alkaline phosphatase family protein</fullName>
    </submittedName>
</protein>
<keyword evidence="4" id="KW-0732">Signal</keyword>
<keyword evidence="1" id="KW-0378">Hydrolase</keyword>
<evidence type="ECO:0000313" key="6">
    <source>
        <dbReference type="Proteomes" id="UP000780875"/>
    </source>
</evidence>
<dbReference type="Gene3D" id="3.40.720.10">
    <property type="entry name" value="Alkaline Phosphatase, subunit A"/>
    <property type="match status" value="2"/>
</dbReference>
<accession>A0ABS7U796</accession>
<gene>
    <name evidence="5" type="ORF">K8U61_00810</name>
</gene>
<organism evidence="5 6">
    <name type="scientific">Nocardioides mangrovi</name>
    <dbReference type="NCBI Taxonomy" id="2874580"/>
    <lineage>
        <taxon>Bacteria</taxon>
        <taxon>Bacillati</taxon>
        <taxon>Actinomycetota</taxon>
        <taxon>Actinomycetes</taxon>
        <taxon>Propionibacteriales</taxon>
        <taxon>Nocardioidaceae</taxon>
        <taxon>Nocardioides</taxon>
    </lineage>
</organism>
<feature type="chain" id="PRO_5045207057" evidence="4">
    <location>
        <begin position="28"/>
        <end position="566"/>
    </location>
</feature>